<proteinExistence type="predicted"/>
<reference evidence="1 2" key="1">
    <citation type="submission" date="2019-09" db="EMBL/GenBank/DDBJ databases">
        <title>Genome Sequences of Streptomyces kaniharaensis ATCC 21070.</title>
        <authorList>
            <person name="Zhu W."/>
            <person name="De Crecy-Lagard V."/>
            <person name="Richards N.G."/>
        </authorList>
    </citation>
    <scope>NUCLEOTIDE SEQUENCE [LARGE SCALE GENOMIC DNA]</scope>
    <source>
        <strain evidence="1 2">SF-557</strain>
    </source>
</reference>
<gene>
    <name evidence="1" type="ORF">F7Q99_31690</name>
</gene>
<comment type="caution">
    <text evidence="1">The sequence shown here is derived from an EMBL/GenBank/DDBJ whole genome shotgun (WGS) entry which is preliminary data.</text>
</comment>
<dbReference type="EMBL" id="WBOF01000003">
    <property type="protein sequence ID" value="MQS16628.1"/>
    <property type="molecule type" value="Genomic_DNA"/>
</dbReference>
<accession>A0A6N7L290</accession>
<dbReference type="RefSeq" id="WP_153467931.1">
    <property type="nucleotide sequence ID" value="NZ_WBOF01000003.1"/>
</dbReference>
<sequence>MKLRFLAVDLPPIDQLAGHRRAQAIYYAATYNLDEYPTFEALAEEGLVLQCFEVRDQDGHVLAEWWQFYRGDSGVLFRAGTLDPIGEALQHGFVCRDHELWAALAEVDDAPGFIDWSITPEDDRGSDWDRLWHHTDPAEAERLYDLNGRVFTRG</sequence>
<dbReference type="AlphaFoldDB" id="A0A6N7L290"/>
<organism evidence="1 2">
    <name type="scientific">Streptomyces kaniharaensis</name>
    <dbReference type="NCBI Taxonomy" id="212423"/>
    <lineage>
        <taxon>Bacteria</taxon>
        <taxon>Bacillati</taxon>
        <taxon>Actinomycetota</taxon>
        <taxon>Actinomycetes</taxon>
        <taxon>Kitasatosporales</taxon>
        <taxon>Streptomycetaceae</taxon>
        <taxon>Streptomyces</taxon>
    </lineage>
</organism>
<evidence type="ECO:0000313" key="1">
    <source>
        <dbReference type="EMBL" id="MQS16628.1"/>
    </source>
</evidence>
<dbReference type="Proteomes" id="UP000450000">
    <property type="component" value="Unassembled WGS sequence"/>
</dbReference>
<protein>
    <submittedName>
        <fullName evidence="1">Uncharacterized protein</fullName>
    </submittedName>
</protein>
<name>A0A6N7L290_9ACTN</name>
<evidence type="ECO:0000313" key="2">
    <source>
        <dbReference type="Proteomes" id="UP000450000"/>
    </source>
</evidence>
<keyword evidence="2" id="KW-1185">Reference proteome</keyword>